<dbReference type="InterPro" id="IPR002110">
    <property type="entry name" value="Ankyrin_rpt"/>
</dbReference>
<name>A0A4Y7STY4_COPMI</name>
<evidence type="ECO:0000256" key="1">
    <source>
        <dbReference type="ARBA" id="ARBA00023121"/>
    </source>
</evidence>
<keyword evidence="2" id="KW-0040">ANK repeat</keyword>
<dbReference type="InterPro" id="IPR036770">
    <property type="entry name" value="Ankyrin_rpt-contain_sf"/>
</dbReference>
<keyword evidence="4" id="KW-1185">Reference proteome</keyword>
<evidence type="ECO:0000256" key="2">
    <source>
        <dbReference type="PROSITE-ProRule" id="PRU00023"/>
    </source>
</evidence>
<dbReference type="PROSITE" id="PS50088">
    <property type="entry name" value="ANK_REPEAT"/>
    <property type="match status" value="3"/>
</dbReference>
<dbReference type="SUPFAM" id="SSF48403">
    <property type="entry name" value="Ankyrin repeat"/>
    <property type="match status" value="1"/>
</dbReference>
<dbReference type="Pfam" id="PF12796">
    <property type="entry name" value="Ank_2"/>
    <property type="match status" value="1"/>
</dbReference>
<comment type="caution">
    <text evidence="3">The sequence shown here is derived from an EMBL/GenBank/DDBJ whole genome shotgun (WGS) entry which is preliminary data.</text>
</comment>
<evidence type="ECO:0000313" key="4">
    <source>
        <dbReference type="Proteomes" id="UP000298030"/>
    </source>
</evidence>
<accession>A0A4Y7STY4</accession>
<dbReference type="PANTHER" id="PTHR24119">
    <property type="entry name" value="ACYL-COA-BINDING DOMAIN-CONTAINING PROTEIN 6"/>
    <property type="match status" value="1"/>
</dbReference>
<dbReference type="Pfam" id="PF13637">
    <property type="entry name" value="Ank_4"/>
    <property type="match status" value="1"/>
</dbReference>
<dbReference type="Proteomes" id="UP000298030">
    <property type="component" value="Unassembled WGS sequence"/>
</dbReference>
<dbReference type="PANTHER" id="PTHR24119:SF0">
    <property type="entry name" value="ACYL-COA-BINDING DOMAIN-CONTAINING PROTEIN 6"/>
    <property type="match status" value="1"/>
</dbReference>
<dbReference type="GO" id="GO:0000062">
    <property type="term" value="F:fatty-acyl-CoA binding"/>
    <property type="evidence" value="ECO:0007669"/>
    <property type="project" value="TreeGrafter"/>
</dbReference>
<feature type="repeat" description="ANK" evidence="2">
    <location>
        <begin position="24"/>
        <end position="52"/>
    </location>
</feature>
<dbReference type="Gene3D" id="1.25.40.20">
    <property type="entry name" value="Ankyrin repeat-containing domain"/>
    <property type="match status" value="2"/>
</dbReference>
<dbReference type="EMBL" id="QPFP01000058">
    <property type="protein sequence ID" value="TEB25316.1"/>
    <property type="molecule type" value="Genomic_DNA"/>
</dbReference>
<dbReference type="OrthoDB" id="194358at2759"/>
<protein>
    <submittedName>
        <fullName evidence="3">Ankyrin</fullName>
    </submittedName>
</protein>
<feature type="repeat" description="ANK" evidence="2">
    <location>
        <begin position="118"/>
        <end position="145"/>
    </location>
</feature>
<reference evidence="3 4" key="1">
    <citation type="journal article" date="2019" name="Nat. Ecol. Evol.">
        <title>Megaphylogeny resolves global patterns of mushroom evolution.</title>
        <authorList>
            <person name="Varga T."/>
            <person name="Krizsan K."/>
            <person name="Foldi C."/>
            <person name="Dima B."/>
            <person name="Sanchez-Garcia M."/>
            <person name="Sanchez-Ramirez S."/>
            <person name="Szollosi G.J."/>
            <person name="Szarkandi J.G."/>
            <person name="Papp V."/>
            <person name="Albert L."/>
            <person name="Andreopoulos W."/>
            <person name="Angelini C."/>
            <person name="Antonin V."/>
            <person name="Barry K.W."/>
            <person name="Bougher N.L."/>
            <person name="Buchanan P."/>
            <person name="Buyck B."/>
            <person name="Bense V."/>
            <person name="Catcheside P."/>
            <person name="Chovatia M."/>
            <person name="Cooper J."/>
            <person name="Damon W."/>
            <person name="Desjardin D."/>
            <person name="Finy P."/>
            <person name="Geml J."/>
            <person name="Haridas S."/>
            <person name="Hughes K."/>
            <person name="Justo A."/>
            <person name="Karasinski D."/>
            <person name="Kautmanova I."/>
            <person name="Kiss B."/>
            <person name="Kocsube S."/>
            <person name="Kotiranta H."/>
            <person name="LaButti K.M."/>
            <person name="Lechner B.E."/>
            <person name="Liimatainen K."/>
            <person name="Lipzen A."/>
            <person name="Lukacs Z."/>
            <person name="Mihaltcheva S."/>
            <person name="Morgado L.N."/>
            <person name="Niskanen T."/>
            <person name="Noordeloos M.E."/>
            <person name="Ohm R.A."/>
            <person name="Ortiz-Santana B."/>
            <person name="Ovrebo C."/>
            <person name="Racz N."/>
            <person name="Riley R."/>
            <person name="Savchenko A."/>
            <person name="Shiryaev A."/>
            <person name="Soop K."/>
            <person name="Spirin V."/>
            <person name="Szebenyi C."/>
            <person name="Tomsovsky M."/>
            <person name="Tulloss R.E."/>
            <person name="Uehling J."/>
            <person name="Grigoriev I.V."/>
            <person name="Vagvolgyi C."/>
            <person name="Papp T."/>
            <person name="Martin F.M."/>
            <person name="Miettinen O."/>
            <person name="Hibbett D.S."/>
            <person name="Nagy L.G."/>
        </authorList>
    </citation>
    <scope>NUCLEOTIDE SEQUENCE [LARGE SCALE GENOMIC DNA]</scope>
    <source>
        <strain evidence="3 4">FP101781</strain>
    </source>
</reference>
<dbReference type="STRING" id="71717.A0A4Y7STY4"/>
<organism evidence="3 4">
    <name type="scientific">Coprinellus micaceus</name>
    <name type="common">Glistening ink-cap mushroom</name>
    <name type="synonym">Coprinus micaceus</name>
    <dbReference type="NCBI Taxonomy" id="71717"/>
    <lineage>
        <taxon>Eukaryota</taxon>
        <taxon>Fungi</taxon>
        <taxon>Dikarya</taxon>
        <taxon>Basidiomycota</taxon>
        <taxon>Agaricomycotina</taxon>
        <taxon>Agaricomycetes</taxon>
        <taxon>Agaricomycetidae</taxon>
        <taxon>Agaricales</taxon>
        <taxon>Agaricineae</taxon>
        <taxon>Psathyrellaceae</taxon>
        <taxon>Coprinellus</taxon>
    </lineage>
</organism>
<gene>
    <name evidence="3" type="ORF">FA13DRAFT_1738504</name>
</gene>
<dbReference type="SMART" id="SM00248">
    <property type="entry name" value="ANK"/>
    <property type="match status" value="3"/>
</dbReference>
<proteinExistence type="predicted"/>
<sequence>MVYFLLDKGANPNIVADWCYYAFPLAWAAAQGDVDLVNRLLACGADPNLKGGELGSALHNCAWRGKDKDPNVKDEIGWTPLHYASQRGFVVVVKCLLEFKADPNMKNNDGQTPLHHNDGETALQVAQWRGKQDVVDMLTRRGITE</sequence>
<dbReference type="PROSITE" id="PS50297">
    <property type="entry name" value="ANK_REP_REGION"/>
    <property type="match status" value="2"/>
</dbReference>
<dbReference type="AlphaFoldDB" id="A0A4Y7STY4"/>
<evidence type="ECO:0000313" key="3">
    <source>
        <dbReference type="EMBL" id="TEB25316.1"/>
    </source>
</evidence>
<feature type="repeat" description="ANK" evidence="2">
    <location>
        <begin position="76"/>
        <end position="108"/>
    </location>
</feature>
<keyword evidence="1" id="KW-0446">Lipid-binding</keyword>